<evidence type="ECO:0000256" key="1">
    <source>
        <dbReference type="SAM" id="MobiDB-lite"/>
    </source>
</evidence>
<organism evidence="2 3">
    <name type="scientific">Aspergillus niger</name>
    <dbReference type="NCBI Taxonomy" id="5061"/>
    <lineage>
        <taxon>Eukaryota</taxon>
        <taxon>Fungi</taxon>
        <taxon>Dikarya</taxon>
        <taxon>Ascomycota</taxon>
        <taxon>Pezizomycotina</taxon>
        <taxon>Eurotiomycetes</taxon>
        <taxon>Eurotiomycetidae</taxon>
        <taxon>Eurotiales</taxon>
        <taxon>Aspergillaceae</taxon>
        <taxon>Aspergillus</taxon>
        <taxon>Aspergillus subgen. Circumdati</taxon>
    </lineage>
</organism>
<reference evidence="3" key="1">
    <citation type="journal article" date="2016" name="Genome Announc.">
        <title>Draft genome sequence of Aspergillus niger strain An76.</title>
        <authorList>
            <person name="Gong W."/>
            <person name="Cheng Z."/>
            <person name="Zhang H."/>
            <person name="Liu L."/>
            <person name="Gao P."/>
            <person name="Wang L."/>
        </authorList>
    </citation>
    <scope>NUCLEOTIDE SEQUENCE [LARGE SCALE GENOMIC DNA]</scope>
    <source>
        <strain evidence="3">An76</strain>
    </source>
</reference>
<feature type="compositionally biased region" description="Basic and acidic residues" evidence="1">
    <location>
        <begin position="1"/>
        <end position="39"/>
    </location>
</feature>
<accession>A0A100IRF6</accession>
<evidence type="ECO:0000313" key="2">
    <source>
        <dbReference type="EMBL" id="GAQ45954.1"/>
    </source>
</evidence>
<evidence type="ECO:0000313" key="3">
    <source>
        <dbReference type="Proteomes" id="UP000068243"/>
    </source>
</evidence>
<dbReference type="OrthoDB" id="4472650at2759"/>
<proteinExistence type="predicted"/>
<dbReference type="EMBL" id="BCMY01000018">
    <property type="protein sequence ID" value="GAQ45954.1"/>
    <property type="molecule type" value="Genomic_DNA"/>
</dbReference>
<protein>
    <submittedName>
        <fullName evidence="2">Uncharacterized protein</fullName>
    </submittedName>
</protein>
<dbReference type="AlphaFoldDB" id="A0A100IRF6"/>
<dbReference type="Proteomes" id="UP000068243">
    <property type="component" value="Unassembled WGS sequence"/>
</dbReference>
<feature type="compositionally biased region" description="Acidic residues" evidence="1">
    <location>
        <begin position="51"/>
        <end position="63"/>
    </location>
</feature>
<name>A0A100IRF6_ASPNG</name>
<feature type="region of interest" description="Disordered" evidence="1">
    <location>
        <begin position="1"/>
        <end position="91"/>
    </location>
</feature>
<sequence>MRENDDEGDKERAPSIDGSRDRRTGREGKARVSREDTDQMRSLMKLAVKLDDDDEEEEEEEEEGERRTFDAAPPGSAFPLPHQSYPQDRPPLTIAKPLDAIRQVVPEDQLAGRAYRVMGIASRTGKLPSADPTIAE</sequence>
<comment type="caution">
    <text evidence="2">The sequence shown here is derived from an EMBL/GenBank/DDBJ whole genome shotgun (WGS) entry which is preliminary data.</text>
</comment>
<gene>
    <name evidence="2" type="ORF">ABL_08615</name>
</gene>